<evidence type="ECO:0000313" key="2">
    <source>
        <dbReference type="Proteomes" id="UP001066276"/>
    </source>
</evidence>
<dbReference type="AlphaFoldDB" id="A0AAV7QLB7"/>
<keyword evidence="2" id="KW-1185">Reference proteome</keyword>
<gene>
    <name evidence="1" type="ORF">NDU88_005560</name>
</gene>
<name>A0AAV7QLB7_PLEWA</name>
<accession>A0AAV7QLB7</accession>
<comment type="caution">
    <text evidence="1">The sequence shown here is derived from an EMBL/GenBank/DDBJ whole genome shotgun (WGS) entry which is preliminary data.</text>
</comment>
<organism evidence="1 2">
    <name type="scientific">Pleurodeles waltl</name>
    <name type="common">Iberian ribbed newt</name>
    <dbReference type="NCBI Taxonomy" id="8319"/>
    <lineage>
        <taxon>Eukaryota</taxon>
        <taxon>Metazoa</taxon>
        <taxon>Chordata</taxon>
        <taxon>Craniata</taxon>
        <taxon>Vertebrata</taxon>
        <taxon>Euteleostomi</taxon>
        <taxon>Amphibia</taxon>
        <taxon>Batrachia</taxon>
        <taxon>Caudata</taxon>
        <taxon>Salamandroidea</taxon>
        <taxon>Salamandridae</taxon>
        <taxon>Pleurodelinae</taxon>
        <taxon>Pleurodeles</taxon>
    </lineage>
</organism>
<dbReference type="Proteomes" id="UP001066276">
    <property type="component" value="Chromosome 6"/>
</dbReference>
<dbReference type="EMBL" id="JANPWB010000010">
    <property type="protein sequence ID" value="KAJ1139183.1"/>
    <property type="molecule type" value="Genomic_DNA"/>
</dbReference>
<reference evidence="1" key="1">
    <citation type="journal article" date="2022" name="bioRxiv">
        <title>Sequencing and chromosome-scale assembly of the giantPleurodeles waltlgenome.</title>
        <authorList>
            <person name="Brown T."/>
            <person name="Elewa A."/>
            <person name="Iarovenko S."/>
            <person name="Subramanian E."/>
            <person name="Araus A.J."/>
            <person name="Petzold A."/>
            <person name="Susuki M."/>
            <person name="Suzuki K.-i.T."/>
            <person name="Hayashi T."/>
            <person name="Toyoda A."/>
            <person name="Oliveira C."/>
            <person name="Osipova E."/>
            <person name="Leigh N.D."/>
            <person name="Simon A."/>
            <person name="Yun M.H."/>
        </authorList>
    </citation>
    <scope>NUCLEOTIDE SEQUENCE</scope>
    <source>
        <strain evidence="1">20211129_DDA</strain>
        <tissue evidence="1">Liver</tissue>
    </source>
</reference>
<evidence type="ECO:0000313" key="1">
    <source>
        <dbReference type="EMBL" id="KAJ1139183.1"/>
    </source>
</evidence>
<sequence>MVHTLRRALERFIWCTAAYFPPGRVLLPHCGCWARIDRALFRVLSARGRFIRCTAACSPPSRGEAAPPRPLQVPWGPAPCLVPHFPALLPRCACWACAGIAGGPLTPSRPQRTRVLYPVYCSVFSARPRRGRSLMSSTSPPGCTPYLGPCSPALLPHCGCWDRTDTAGGPHTPPSPQRTRAIYPMHCSVFSARPGGDHPSTTSTVPLVVRSIPRSLFPSVTSSLWAPDRHRHRRWIAHSVVPSVHMGALSDVL</sequence>
<proteinExistence type="predicted"/>
<protein>
    <submittedName>
        <fullName evidence="1">Uncharacterized protein</fullName>
    </submittedName>
</protein>